<protein>
    <submittedName>
        <fullName evidence="3">Uncharacterized protein</fullName>
    </submittedName>
</protein>
<dbReference type="Proteomes" id="UP000309340">
    <property type="component" value="Unassembled WGS sequence"/>
</dbReference>
<keyword evidence="2" id="KW-0732">Signal</keyword>
<proteinExistence type="predicted"/>
<feature type="region of interest" description="Disordered" evidence="1">
    <location>
        <begin position="240"/>
        <end position="263"/>
    </location>
</feature>
<accession>A0A4V5NKN3</accession>
<organism evidence="3 4">
    <name type="scientific">Friedmanniomyces simplex</name>
    <dbReference type="NCBI Taxonomy" id="329884"/>
    <lineage>
        <taxon>Eukaryota</taxon>
        <taxon>Fungi</taxon>
        <taxon>Dikarya</taxon>
        <taxon>Ascomycota</taxon>
        <taxon>Pezizomycotina</taxon>
        <taxon>Dothideomycetes</taxon>
        <taxon>Dothideomycetidae</taxon>
        <taxon>Mycosphaerellales</taxon>
        <taxon>Teratosphaeriaceae</taxon>
        <taxon>Friedmanniomyces</taxon>
    </lineage>
</organism>
<feature type="compositionally biased region" description="Acidic residues" evidence="1">
    <location>
        <begin position="128"/>
        <end position="140"/>
    </location>
</feature>
<comment type="caution">
    <text evidence="3">The sequence shown here is derived from an EMBL/GenBank/DDBJ whole genome shotgun (WGS) entry which is preliminary data.</text>
</comment>
<sequence>MGVWSHHCDSLPPSLALALAVGTLAHEIQAPGWDKYTGERESGEIAQDGALPNEHTGLHAREAVAESESEAMRAWEEAHGGQAVKYEALDDMPGVHGHYLDVRDVPKLSKADGDGSLGGYGAPLLAEDVPDSEGEGEDVDSSPKGYSPALSAWGPPDFGDADVDTSLSGYDHALLLRSTPPEFEETDIDTSLAGYDHSSLLARSAVVDLNGDDTDTPGTPMEERNEHVRWSGVLPTTEMHFPPSPTQRPGAVNSTTPGRSQHSVRDVLGKWWEDLKSGVRHAWD</sequence>
<dbReference type="AlphaFoldDB" id="A0A4V5NKN3"/>
<evidence type="ECO:0000313" key="3">
    <source>
        <dbReference type="EMBL" id="TKA82559.1"/>
    </source>
</evidence>
<feature type="compositionally biased region" description="Polar residues" evidence="1">
    <location>
        <begin position="252"/>
        <end position="261"/>
    </location>
</feature>
<evidence type="ECO:0000256" key="1">
    <source>
        <dbReference type="SAM" id="MobiDB-lite"/>
    </source>
</evidence>
<feature type="signal peptide" evidence="2">
    <location>
        <begin position="1"/>
        <end position="25"/>
    </location>
</feature>
<feature type="region of interest" description="Disordered" evidence="1">
    <location>
        <begin position="113"/>
        <end position="152"/>
    </location>
</feature>
<dbReference type="EMBL" id="NAJQ01000031">
    <property type="protein sequence ID" value="TKA82559.1"/>
    <property type="molecule type" value="Genomic_DNA"/>
</dbReference>
<feature type="chain" id="PRO_5020964314" evidence="2">
    <location>
        <begin position="26"/>
        <end position="284"/>
    </location>
</feature>
<evidence type="ECO:0000256" key="2">
    <source>
        <dbReference type="SAM" id="SignalP"/>
    </source>
</evidence>
<reference evidence="3 4" key="1">
    <citation type="submission" date="2017-03" db="EMBL/GenBank/DDBJ databases">
        <title>Genomes of endolithic fungi from Antarctica.</title>
        <authorList>
            <person name="Coleine C."/>
            <person name="Masonjones S."/>
            <person name="Stajich J.E."/>
        </authorList>
    </citation>
    <scope>NUCLEOTIDE SEQUENCE [LARGE SCALE GENOMIC DNA]</scope>
    <source>
        <strain evidence="3 4">CCFEE 5184</strain>
    </source>
</reference>
<evidence type="ECO:0000313" key="4">
    <source>
        <dbReference type="Proteomes" id="UP000309340"/>
    </source>
</evidence>
<gene>
    <name evidence="3" type="ORF">B0A55_01208</name>
</gene>
<name>A0A4V5NKN3_9PEZI</name>
<keyword evidence="4" id="KW-1185">Reference proteome</keyword>